<dbReference type="SUPFAM" id="SSF103473">
    <property type="entry name" value="MFS general substrate transporter"/>
    <property type="match status" value="1"/>
</dbReference>
<feature type="transmembrane region" description="Helical" evidence="7">
    <location>
        <begin position="110"/>
        <end position="130"/>
    </location>
</feature>
<evidence type="ECO:0000259" key="8">
    <source>
        <dbReference type="PROSITE" id="PS50850"/>
    </source>
</evidence>
<dbReference type="PROSITE" id="PS50850">
    <property type="entry name" value="MFS"/>
    <property type="match status" value="1"/>
</dbReference>
<evidence type="ECO:0000256" key="3">
    <source>
        <dbReference type="ARBA" id="ARBA00022475"/>
    </source>
</evidence>
<dbReference type="InterPro" id="IPR036259">
    <property type="entry name" value="MFS_trans_sf"/>
</dbReference>
<dbReference type="KEGG" id="cchl:FPL14_17355"/>
<evidence type="ECO:0000256" key="1">
    <source>
        <dbReference type="ARBA" id="ARBA00004651"/>
    </source>
</evidence>
<feature type="transmembrane region" description="Helical" evidence="7">
    <location>
        <begin position="351"/>
        <end position="371"/>
    </location>
</feature>
<dbReference type="Pfam" id="PF07690">
    <property type="entry name" value="MFS_1"/>
    <property type="match status" value="1"/>
</dbReference>
<feature type="transmembrane region" description="Helical" evidence="7">
    <location>
        <begin position="170"/>
        <end position="194"/>
    </location>
</feature>
<dbReference type="RefSeq" id="WP_182298985.1">
    <property type="nucleotide sequence ID" value="NZ_CP041969.1"/>
</dbReference>
<evidence type="ECO:0000256" key="7">
    <source>
        <dbReference type="SAM" id="Phobius"/>
    </source>
</evidence>
<keyword evidence="4 7" id="KW-0812">Transmembrane</keyword>
<keyword evidence="6 7" id="KW-0472">Membrane</keyword>
<dbReference type="EMBL" id="CP041969">
    <property type="protein sequence ID" value="QMV42758.1"/>
    <property type="molecule type" value="Genomic_DNA"/>
</dbReference>
<reference evidence="9 10" key="1">
    <citation type="submission" date="2019-07" db="EMBL/GenBank/DDBJ databases">
        <authorList>
            <person name="Kim J.K."/>
            <person name="Cheong H.-M."/>
            <person name="Choi Y."/>
            <person name="Hwang K.J."/>
            <person name="Lee S."/>
            <person name="Choi C."/>
        </authorList>
    </citation>
    <scope>NUCLEOTIDE SEQUENCE [LARGE SCALE GENOMIC DNA]</scope>
    <source>
        <strain evidence="9 10">KS 22</strain>
    </source>
</reference>
<evidence type="ECO:0000256" key="5">
    <source>
        <dbReference type="ARBA" id="ARBA00022989"/>
    </source>
</evidence>
<feature type="transmembrane region" description="Helical" evidence="7">
    <location>
        <begin position="56"/>
        <end position="76"/>
    </location>
</feature>
<dbReference type="Proteomes" id="UP000515679">
    <property type="component" value="Chromosome"/>
</dbReference>
<dbReference type="GO" id="GO:0022857">
    <property type="term" value="F:transmembrane transporter activity"/>
    <property type="evidence" value="ECO:0007669"/>
    <property type="project" value="InterPro"/>
</dbReference>
<feature type="transmembrane region" description="Helical" evidence="7">
    <location>
        <begin position="320"/>
        <end position="339"/>
    </location>
</feature>
<protein>
    <submittedName>
        <fullName evidence="9">MFS transporter</fullName>
    </submittedName>
</protein>
<organism evidence="9 10">
    <name type="scientific">Cohnella cholangitidis</name>
    <dbReference type="NCBI Taxonomy" id="2598458"/>
    <lineage>
        <taxon>Bacteria</taxon>
        <taxon>Bacillati</taxon>
        <taxon>Bacillota</taxon>
        <taxon>Bacilli</taxon>
        <taxon>Bacillales</taxon>
        <taxon>Paenibacillaceae</taxon>
        <taxon>Cohnella</taxon>
    </lineage>
</organism>
<evidence type="ECO:0000256" key="6">
    <source>
        <dbReference type="ARBA" id="ARBA00023136"/>
    </source>
</evidence>
<feature type="transmembrane region" description="Helical" evidence="7">
    <location>
        <begin position="263"/>
        <end position="283"/>
    </location>
</feature>
<dbReference type="Gene3D" id="1.20.1250.20">
    <property type="entry name" value="MFS general substrate transporter like domains"/>
    <property type="match status" value="1"/>
</dbReference>
<dbReference type="InterPro" id="IPR020846">
    <property type="entry name" value="MFS_dom"/>
</dbReference>
<evidence type="ECO:0000313" key="9">
    <source>
        <dbReference type="EMBL" id="QMV42758.1"/>
    </source>
</evidence>
<accession>A0A7G5C0M4</accession>
<keyword evidence="5 7" id="KW-1133">Transmembrane helix</keyword>
<keyword evidence="2" id="KW-0813">Transport</keyword>
<dbReference type="CDD" id="cd06173">
    <property type="entry name" value="MFS_MefA_like"/>
    <property type="match status" value="1"/>
</dbReference>
<dbReference type="AlphaFoldDB" id="A0A7G5C0M4"/>
<feature type="transmembrane region" description="Helical" evidence="7">
    <location>
        <begin position="290"/>
        <end position="314"/>
    </location>
</feature>
<comment type="subcellular location">
    <subcellularLocation>
        <location evidence="1">Cell membrane</location>
        <topology evidence="1">Multi-pass membrane protein</topology>
    </subcellularLocation>
</comment>
<feature type="domain" description="Major facilitator superfamily (MFS) profile" evidence="8">
    <location>
        <begin position="224"/>
        <end position="413"/>
    </location>
</feature>
<keyword evidence="10" id="KW-1185">Reference proteome</keyword>
<evidence type="ECO:0000256" key="2">
    <source>
        <dbReference type="ARBA" id="ARBA00022448"/>
    </source>
</evidence>
<feature type="transmembrane region" description="Helical" evidence="7">
    <location>
        <begin position="85"/>
        <end position="104"/>
    </location>
</feature>
<dbReference type="PANTHER" id="PTHR43266:SF8">
    <property type="entry name" value="MACROLIDE-EFFLUX PROTEIN"/>
    <property type="match status" value="1"/>
</dbReference>
<feature type="transmembrane region" description="Helical" evidence="7">
    <location>
        <begin position="20"/>
        <end position="44"/>
    </location>
</feature>
<dbReference type="PANTHER" id="PTHR43266">
    <property type="entry name" value="MACROLIDE-EFFLUX PROTEIN"/>
    <property type="match status" value="1"/>
</dbReference>
<feature type="transmembrane region" description="Helical" evidence="7">
    <location>
        <begin position="377"/>
        <end position="396"/>
    </location>
</feature>
<dbReference type="GO" id="GO:0005886">
    <property type="term" value="C:plasma membrane"/>
    <property type="evidence" value="ECO:0007669"/>
    <property type="project" value="UniProtKB-SubCell"/>
</dbReference>
<name>A0A7G5C0M4_9BACL</name>
<evidence type="ECO:0000313" key="10">
    <source>
        <dbReference type="Proteomes" id="UP000515679"/>
    </source>
</evidence>
<dbReference type="InterPro" id="IPR011701">
    <property type="entry name" value="MFS"/>
</dbReference>
<gene>
    <name evidence="9" type="ORF">FPL14_17355</name>
</gene>
<evidence type="ECO:0000256" key="4">
    <source>
        <dbReference type="ARBA" id="ARBA00022692"/>
    </source>
</evidence>
<sequence length="413" mass="44572">MVGLLRERVKMLLKNRTFRIILVSDLLQQLAIWIRNMALLFFIMDQTKGDPAAVSLLSLLEYAPIFIFSIVGGLFADRWNPKRTMIAGDILSAASIGIIIVLVANDGWQAIYAAVFVSAVLSQFSQPSSAKVFKEHIPEEHVPGAIGITQSLSSLFLILGPIAGTGIYQWAGLTASLAVLPALFLLSALILSFLPRSETVNNEEKTTLREDLSEGIRFIRSDKSLLRLFAAFSMIGLAAGLVNPLEIFIVTERLGLSQEKLQWFAAADGAGLLIGALVAAGFTGLLKVRYLFPVAIIFLSLTFVVEALSVWPLLTGAFRFLNGIMLAIVNTAVGSYVITKIPQTMVGRVNGIVTPLFMGALLIGTSVSGMWSSVAGVIPVYLGAAVICMISVLPSLKIHLHRDHPAEEKSAHA</sequence>
<feature type="transmembrane region" description="Helical" evidence="7">
    <location>
        <begin position="225"/>
        <end position="243"/>
    </location>
</feature>
<keyword evidence="3" id="KW-1003">Cell membrane</keyword>
<feature type="transmembrane region" description="Helical" evidence="7">
    <location>
        <begin position="142"/>
        <end position="164"/>
    </location>
</feature>
<proteinExistence type="predicted"/>